<protein>
    <submittedName>
        <fullName evidence="1">Uncharacterized protein</fullName>
    </submittedName>
</protein>
<evidence type="ECO:0000313" key="1">
    <source>
        <dbReference type="EMBL" id="CAE2269698.1"/>
    </source>
</evidence>
<name>A0A7S4JPA6_9STRA</name>
<gene>
    <name evidence="1" type="ORF">OAUR00152_LOCUS31245</name>
</gene>
<sequence>MRLVVLQQTALFHAKECPDDIEQKRDDTSGNKMNTVERNIDVVSKTLGRRCKEKTTTSQNKVILALTLFTFPFISLWIFFSMALISLALAKIALIRVFVTNLRGSHIERVKVISSLLQFVVTGLKIECLCQHQRQECPHQGILYGTLIKEGGWWQRRVKSKRSRPGTLCIWR</sequence>
<reference evidence="1" key="1">
    <citation type="submission" date="2021-01" db="EMBL/GenBank/DDBJ databases">
        <authorList>
            <person name="Corre E."/>
            <person name="Pelletier E."/>
            <person name="Niang G."/>
            <person name="Scheremetjew M."/>
            <person name="Finn R."/>
            <person name="Kale V."/>
            <person name="Holt S."/>
            <person name="Cochrane G."/>
            <person name="Meng A."/>
            <person name="Brown T."/>
            <person name="Cohen L."/>
        </authorList>
    </citation>
    <scope>NUCLEOTIDE SEQUENCE</scope>
    <source>
        <strain evidence="1">Isolate 1302-5</strain>
    </source>
</reference>
<dbReference type="AlphaFoldDB" id="A0A7S4JPA6"/>
<organism evidence="1">
    <name type="scientific">Odontella aurita</name>
    <dbReference type="NCBI Taxonomy" id="265563"/>
    <lineage>
        <taxon>Eukaryota</taxon>
        <taxon>Sar</taxon>
        <taxon>Stramenopiles</taxon>
        <taxon>Ochrophyta</taxon>
        <taxon>Bacillariophyta</taxon>
        <taxon>Mediophyceae</taxon>
        <taxon>Biddulphiophycidae</taxon>
        <taxon>Eupodiscales</taxon>
        <taxon>Odontellaceae</taxon>
        <taxon>Odontella</taxon>
    </lineage>
</organism>
<dbReference type="EMBL" id="HBKQ01045285">
    <property type="protein sequence ID" value="CAE2269698.1"/>
    <property type="molecule type" value="Transcribed_RNA"/>
</dbReference>
<accession>A0A7S4JPA6</accession>
<proteinExistence type="predicted"/>